<evidence type="ECO:0000313" key="3">
    <source>
        <dbReference type="Proteomes" id="UP001597448"/>
    </source>
</evidence>
<reference evidence="3" key="1">
    <citation type="journal article" date="2019" name="Int. J. Syst. Evol. Microbiol.">
        <title>The Global Catalogue of Microorganisms (GCM) 10K type strain sequencing project: providing services to taxonomists for standard genome sequencing and annotation.</title>
        <authorList>
            <consortium name="The Broad Institute Genomics Platform"/>
            <consortium name="The Broad Institute Genome Sequencing Center for Infectious Disease"/>
            <person name="Wu L."/>
            <person name="Ma J."/>
        </authorList>
    </citation>
    <scope>NUCLEOTIDE SEQUENCE [LARGE SCALE GENOMIC DNA]</scope>
    <source>
        <strain evidence="3">CCM 8725</strain>
    </source>
</reference>
<comment type="caution">
    <text evidence="2">The sequence shown here is derived from an EMBL/GenBank/DDBJ whole genome shotgun (WGS) entry which is preliminary data.</text>
</comment>
<gene>
    <name evidence="2" type="primary">pseC</name>
    <name evidence="2" type="ORF">ACFSX3_19680</name>
</gene>
<evidence type="ECO:0000256" key="1">
    <source>
        <dbReference type="RuleBase" id="RU004508"/>
    </source>
</evidence>
<keyword evidence="2" id="KW-0032">Aminotransferase</keyword>
<dbReference type="Gene3D" id="3.90.1150.10">
    <property type="entry name" value="Aspartate Aminotransferase, domain 1"/>
    <property type="match status" value="1"/>
</dbReference>
<dbReference type="InterPro" id="IPR015421">
    <property type="entry name" value="PyrdxlP-dep_Trfase_major"/>
</dbReference>
<name>A0ABW5FEH8_9BACL</name>
<dbReference type="EC" id="2.6.1.92" evidence="2"/>
<evidence type="ECO:0000313" key="2">
    <source>
        <dbReference type="EMBL" id="MFD2412117.1"/>
    </source>
</evidence>
<dbReference type="PANTHER" id="PTHR30244">
    <property type="entry name" value="TRANSAMINASE"/>
    <property type="match status" value="1"/>
</dbReference>
<dbReference type="SUPFAM" id="SSF53383">
    <property type="entry name" value="PLP-dependent transferases"/>
    <property type="match status" value="1"/>
</dbReference>
<dbReference type="InterPro" id="IPR000653">
    <property type="entry name" value="DegT/StrS_aminotransferase"/>
</dbReference>
<dbReference type="InterPro" id="IPR015424">
    <property type="entry name" value="PyrdxlP-dep_Trfase"/>
</dbReference>
<keyword evidence="1" id="KW-0663">Pyridoxal phosphate</keyword>
<sequence length="398" mass="44646">MSKSKLAIDGGKPVRAHYLPYGRQMIDDEDIESVVKVLQSDYLTSGPAIEQFEAEIAAFTGAKYAVAFSSGTAALHGACYAAGIGEGDEVITTPMTFAATANCVLYQGGVPVFADIDPRTYNLDPQRIRESITARTKAIIPVHFTGQPAQLDEILQIAREHNLIVIEDAAHALGARYKDRSIGSIGDMTMFSFHPVKHITTGEGGMITTNNPVYYEKLLQFRTHGITRDERKLRENHGPWYYEMQFLGYNYRITDIQTSLGISQLRRIGGFIEKRKQLAALYLQELSATKELILPHQLPEAESSWHLFIVRLQLVRLKATRKTVFQALQKENIGVNVHYIPAYLHPYYESLGFRKGICPVAESCYEEFITLPLYAGMEPEDVLDVVAAVKKVIRHYSK</sequence>
<dbReference type="CDD" id="cd00616">
    <property type="entry name" value="AHBA_syn"/>
    <property type="match status" value="1"/>
</dbReference>
<dbReference type="PIRSF" id="PIRSF000390">
    <property type="entry name" value="PLP_StrS"/>
    <property type="match status" value="1"/>
</dbReference>
<dbReference type="InterPro" id="IPR020026">
    <property type="entry name" value="PseC"/>
</dbReference>
<protein>
    <submittedName>
        <fullName evidence="2">UDP-4-amino-4, 6-dideoxy-N-acetyl-beta-L-altrosamine transaminase</fullName>
        <ecNumber evidence="2">2.6.1.92</ecNumber>
    </submittedName>
</protein>
<dbReference type="Proteomes" id="UP001597448">
    <property type="component" value="Unassembled WGS sequence"/>
</dbReference>
<dbReference type="InterPro" id="IPR015422">
    <property type="entry name" value="PyrdxlP-dep_Trfase_small"/>
</dbReference>
<dbReference type="RefSeq" id="WP_209988048.1">
    <property type="nucleotide sequence ID" value="NZ_JBHSVQ010000001.1"/>
</dbReference>
<dbReference type="GO" id="GO:0008483">
    <property type="term" value="F:transaminase activity"/>
    <property type="evidence" value="ECO:0007669"/>
    <property type="project" value="UniProtKB-KW"/>
</dbReference>
<comment type="similarity">
    <text evidence="1">Belongs to the DegT/DnrJ/EryC1 family.</text>
</comment>
<dbReference type="Pfam" id="PF01041">
    <property type="entry name" value="DegT_DnrJ_EryC1"/>
    <property type="match status" value="1"/>
</dbReference>
<keyword evidence="3" id="KW-1185">Reference proteome</keyword>
<keyword evidence="2" id="KW-0808">Transferase</keyword>
<dbReference type="NCBIfam" id="TIGR03588">
    <property type="entry name" value="PseC"/>
    <property type="match status" value="1"/>
</dbReference>
<dbReference type="Gene3D" id="3.40.640.10">
    <property type="entry name" value="Type I PLP-dependent aspartate aminotransferase-like (Major domain)"/>
    <property type="match status" value="1"/>
</dbReference>
<dbReference type="PANTHER" id="PTHR30244:SF34">
    <property type="entry name" value="DTDP-4-AMINO-4,6-DIDEOXYGALACTOSE TRANSAMINASE"/>
    <property type="match status" value="1"/>
</dbReference>
<organism evidence="2 3">
    <name type="scientific">Paenibacillus rhizoplanae</name>
    <dbReference type="NCBI Taxonomy" id="1917181"/>
    <lineage>
        <taxon>Bacteria</taxon>
        <taxon>Bacillati</taxon>
        <taxon>Bacillota</taxon>
        <taxon>Bacilli</taxon>
        <taxon>Bacillales</taxon>
        <taxon>Paenibacillaceae</taxon>
        <taxon>Paenibacillus</taxon>
    </lineage>
</organism>
<dbReference type="EMBL" id="JBHUKY010000033">
    <property type="protein sequence ID" value="MFD2412117.1"/>
    <property type="molecule type" value="Genomic_DNA"/>
</dbReference>
<proteinExistence type="inferred from homology"/>
<accession>A0ABW5FEH8</accession>